<proteinExistence type="predicted"/>
<name>A0A5M8PJD5_9LECA</name>
<organism evidence="2 3">
    <name type="scientific">Lasallia pustulata</name>
    <dbReference type="NCBI Taxonomy" id="136370"/>
    <lineage>
        <taxon>Eukaryota</taxon>
        <taxon>Fungi</taxon>
        <taxon>Dikarya</taxon>
        <taxon>Ascomycota</taxon>
        <taxon>Pezizomycotina</taxon>
        <taxon>Lecanoromycetes</taxon>
        <taxon>OSLEUM clade</taxon>
        <taxon>Umbilicariomycetidae</taxon>
        <taxon>Umbilicariales</taxon>
        <taxon>Umbilicariaceae</taxon>
        <taxon>Lasallia</taxon>
    </lineage>
</organism>
<feature type="region of interest" description="Disordered" evidence="1">
    <location>
        <begin position="1"/>
        <end position="93"/>
    </location>
</feature>
<protein>
    <submittedName>
        <fullName evidence="2">Uncharacterized protein</fullName>
    </submittedName>
</protein>
<evidence type="ECO:0000313" key="3">
    <source>
        <dbReference type="Proteomes" id="UP000324767"/>
    </source>
</evidence>
<accession>A0A5M8PJD5</accession>
<feature type="compositionally biased region" description="Low complexity" evidence="1">
    <location>
        <begin position="48"/>
        <end position="57"/>
    </location>
</feature>
<evidence type="ECO:0000256" key="1">
    <source>
        <dbReference type="SAM" id="MobiDB-lite"/>
    </source>
</evidence>
<feature type="compositionally biased region" description="Pro residues" evidence="1">
    <location>
        <begin position="36"/>
        <end position="47"/>
    </location>
</feature>
<dbReference type="AlphaFoldDB" id="A0A5M8PJD5"/>
<gene>
    <name evidence="2" type="ORF">FRX48_07300</name>
</gene>
<comment type="caution">
    <text evidence="2">The sequence shown here is derived from an EMBL/GenBank/DDBJ whole genome shotgun (WGS) entry which is preliminary data.</text>
</comment>
<dbReference type="Proteomes" id="UP000324767">
    <property type="component" value="Unassembled WGS sequence"/>
</dbReference>
<sequence>MGKGRLSHIERPPPHCVPPPHLIPNPPPSGFLAPPQNTPPTMRPPPSLSSSPSSTSPPSRPPTPSPNPLPLSPPQPPRHRPPPPRPPTTHLYRAPNSHTYIILTLRSAFEGTAIRDLLTLAMHTINLQLDLHGDGLLTGGTFDRQSYPTGLVLRAWNDNNHQTTWGVLGAAVTALLEGMGRDGWGWGTFGIYDGENWVGSGVIEPGEM</sequence>
<feature type="compositionally biased region" description="Pro residues" evidence="1">
    <location>
        <begin position="58"/>
        <end position="76"/>
    </location>
</feature>
<evidence type="ECO:0000313" key="2">
    <source>
        <dbReference type="EMBL" id="KAA6408956.1"/>
    </source>
</evidence>
<feature type="compositionally biased region" description="Pro residues" evidence="1">
    <location>
        <begin position="14"/>
        <end position="29"/>
    </location>
</feature>
<reference evidence="2 3" key="1">
    <citation type="submission" date="2019-09" db="EMBL/GenBank/DDBJ databases">
        <title>The hologenome of the rock-dwelling lichen Lasallia pustulata.</title>
        <authorList>
            <person name="Greshake Tzovaras B."/>
            <person name="Segers F."/>
            <person name="Bicker A."/>
            <person name="Dal Grande F."/>
            <person name="Otte J."/>
            <person name="Hankeln T."/>
            <person name="Schmitt I."/>
            <person name="Ebersberger I."/>
        </authorList>
    </citation>
    <scope>NUCLEOTIDE SEQUENCE [LARGE SCALE GENOMIC DNA]</scope>
    <source>
        <strain evidence="2">A1-1</strain>
    </source>
</reference>
<dbReference type="EMBL" id="VXIT01000012">
    <property type="protein sequence ID" value="KAA6408956.1"/>
    <property type="molecule type" value="Genomic_DNA"/>
</dbReference>